<evidence type="ECO:0000313" key="5">
    <source>
        <dbReference type="Proteomes" id="UP000594262"/>
    </source>
</evidence>
<dbReference type="InterPro" id="IPR007940">
    <property type="entry name" value="SH3BP5"/>
</dbReference>
<dbReference type="GeneID" id="136824827"/>
<dbReference type="PANTHER" id="PTHR19423:SF1">
    <property type="entry name" value="SH3 DOMAIN-BINDING PROTEIN 5"/>
    <property type="match status" value="1"/>
</dbReference>
<dbReference type="AlphaFoldDB" id="A0A7M5XIR6"/>
<comment type="similarity">
    <text evidence="1">Belongs to the SH3BP5 family.</text>
</comment>
<feature type="region of interest" description="Disordered" evidence="3">
    <location>
        <begin position="306"/>
        <end position="359"/>
    </location>
</feature>
<accession>A0A7M5XIR6</accession>
<feature type="compositionally biased region" description="Basic and acidic residues" evidence="3">
    <location>
        <begin position="488"/>
        <end position="497"/>
    </location>
</feature>
<evidence type="ECO:0000256" key="2">
    <source>
        <dbReference type="ARBA" id="ARBA00023054"/>
    </source>
</evidence>
<evidence type="ECO:0000313" key="4">
    <source>
        <dbReference type="EnsemblMetazoa" id="CLYHEMP022991.1"/>
    </source>
</evidence>
<evidence type="ECO:0000256" key="1">
    <source>
        <dbReference type="ARBA" id="ARBA00007796"/>
    </source>
</evidence>
<dbReference type="Proteomes" id="UP000594262">
    <property type="component" value="Unplaced"/>
</dbReference>
<feature type="compositionally biased region" description="Polar residues" evidence="3">
    <location>
        <begin position="306"/>
        <end position="324"/>
    </location>
</feature>
<dbReference type="EnsemblMetazoa" id="CLYHEMT022991.1">
    <property type="protein sequence ID" value="CLYHEMP022991.1"/>
    <property type="gene ID" value="CLYHEMG022991"/>
</dbReference>
<dbReference type="RefSeq" id="XP_066936900.1">
    <property type="nucleotide sequence ID" value="XM_067080799.1"/>
</dbReference>
<sequence length="522" mass="59053">MENGEEEEELDPRIQSELEKLNAATDGINHLETEFGEAQALFQQMMQDATFQLKSMNQELGKSVEKSRPYYEALKQARHGHNQLHEAALKFEQAQSRHYNAKKRVSEAERRSTTVAGKLDPALQEMLNQATIEVMEAATASQGAWEIHRAASIEFEQKQKAVQVLFKKINKHIMKSRPYFDMKYKWNKQLEIQKQRLEKIQEGITHSKNAYSDTLRNLEIISDDIHRSREEKRRSLLLGARGEGVGATALEIKENEIPPHDKSMDRIRRMSLDHLIEEQTQSDAESTDSEGSTNDNLFRHDMQEITSTSQETTHPSSTNESVSASIPAITVNDNIGGTEEEDLTSSNEKSEASIEEETEKVIKETVEKIDSSYDVITSHSIEPLPRNVIDLLPELDITDSGRRMLNQLNESKRARSMTDLSSARSAAVKARNRRIMDISNSRQVESHEDLRAIDSHPVYVRTRTGSLPQKDRRRASFSIGNKPPGYDSPRDTPESRKRAIASFAALTIPALAKDAVSSEDES</sequence>
<dbReference type="GO" id="GO:0035556">
    <property type="term" value="P:intracellular signal transduction"/>
    <property type="evidence" value="ECO:0007669"/>
    <property type="project" value="InterPro"/>
</dbReference>
<feature type="region of interest" description="Disordered" evidence="3">
    <location>
        <begin position="461"/>
        <end position="498"/>
    </location>
</feature>
<keyword evidence="2" id="KW-0175">Coiled coil</keyword>
<dbReference type="GO" id="GO:0005737">
    <property type="term" value="C:cytoplasm"/>
    <property type="evidence" value="ECO:0007669"/>
    <property type="project" value="TreeGrafter"/>
</dbReference>
<name>A0A7M5XIR6_9CNID</name>
<dbReference type="GO" id="GO:0004860">
    <property type="term" value="F:protein kinase inhibitor activity"/>
    <property type="evidence" value="ECO:0007669"/>
    <property type="project" value="TreeGrafter"/>
</dbReference>
<keyword evidence="5" id="KW-1185">Reference proteome</keyword>
<organism evidence="4 5">
    <name type="scientific">Clytia hemisphaerica</name>
    <dbReference type="NCBI Taxonomy" id="252671"/>
    <lineage>
        <taxon>Eukaryota</taxon>
        <taxon>Metazoa</taxon>
        <taxon>Cnidaria</taxon>
        <taxon>Hydrozoa</taxon>
        <taxon>Hydroidolina</taxon>
        <taxon>Leptothecata</taxon>
        <taxon>Obeliida</taxon>
        <taxon>Clytiidae</taxon>
        <taxon>Clytia</taxon>
    </lineage>
</organism>
<dbReference type="Pfam" id="PF05276">
    <property type="entry name" value="SH3BP5"/>
    <property type="match status" value="1"/>
</dbReference>
<dbReference type="PANTHER" id="PTHR19423">
    <property type="entry name" value="SH3 DOMAIN-BINDING PROTEIN 5"/>
    <property type="match status" value="1"/>
</dbReference>
<dbReference type="OrthoDB" id="446789at2759"/>
<proteinExistence type="inferred from homology"/>
<evidence type="ECO:0000256" key="3">
    <source>
        <dbReference type="SAM" id="MobiDB-lite"/>
    </source>
</evidence>
<reference evidence="4" key="1">
    <citation type="submission" date="2021-01" db="UniProtKB">
        <authorList>
            <consortium name="EnsemblMetazoa"/>
        </authorList>
    </citation>
    <scope>IDENTIFICATION</scope>
</reference>
<protein>
    <submittedName>
        <fullName evidence="4">Uncharacterized protein</fullName>
    </submittedName>
</protein>